<protein>
    <submittedName>
        <fullName evidence="4">SWIM zinc finger family protein</fullName>
    </submittedName>
</protein>
<dbReference type="EMBL" id="JAINUL010000001">
    <property type="protein sequence ID" value="MCC0096434.1"/>
    <property type="molecule type" value="Genomic_DNA"/>
</dbReference>
<feature type="domain" description="SWIM-type" evidence="3">
    <location>
        <begin position="56"/>
        <end position="89"/>
    </location>
</feature>
<dbReference type="Pfam" id="PF04434">
    <property type="entry name" value="SWIM"/>
    <property type="match status" value="1"/>
</dbReference>
<gene>
    <name evidence="4" type="ORF">K7B10_16895</name>
</gene>
<organism evidence="4 5">
    <name type="scientific">Streptomyces flavotricini</name>
    <dbReference type="NCBI Taxonomy" id="66888"/>
    <lineage>
        <taxon>Bacteria</taxon>
        <taxon>Bacillati</taxon>
        <taxon>Actinomycetota</taxon>
        <taxon>Actinomycetes</taxon>
        <taxon>Kitasatosporales</taxon>
        <taxon>Streptomycetaceae</taxon>
        <taxon>Streptomyces</taxon>
    </lineage>
</organism>
<feature type="compositionally biased region" description="Low complexity" evidence="2">
    <location>
        <begin position="115"/>
        <end position="130"/>
    </location>
</feature>
<evidence type="ECO:0000256" key="2">
    <source>
        <dbReference type="SAM" id="MobiDB-lite"/>
    </source>
</evidence>
<dbReference type="PROSITE" id="PS50966">
    <property type="entry name" value="ZF_SWIM"/>
    <property type="match status" value="1"/>
</dbReference>
<reference evidence="4 5" key="1">
    <citation type="submission" date="2021-08" db="EMBL/GenBank/DDBJ databases">
        <title>Genomic Architecture of Streptomyces flavotricini NGL1 and Streptomyces erythrochromogenes HMS4 With Differential Plant Beneficial attributes and laccase production capabilities.</title>
        <authorList>
            <person name="Salwan R."/>
            <person name="Kaur R."/>
            <person name="Sharma V."/>
        </authorList>
    </citation>
    <scope>NUCLEOTIDE SEQUENCE [LARGE SCALE GENOMIC DNA]</scope>
    <source>
        <strain evidence="4 5">NGL1</strain>
    </source>
</reference>
<name>A0ABS8E818_9ACTN</name>
<evidence type="ECO:0000313" key="5">
    <source>
        <dbReference type="Proteomes" id="UP001520654"/>
    </source>
</evidence>
<dbReference type="Proteomes" id="UP001520654">
    <property type="component" value="Unassembled WGS sequence"/>
</dbReference>
<comment type="caution">
    <text evidence="4">The sequence shown here is derived from an EMBL/GenBank/DDBJ whole genome shotgun (WGS) entry which is preliminary data.</text>
</comment>
<evidence type="ECO:0000256" key="1">
    <source>
        <dbReference type="PROSITE-ProRule" id="PRU00325"/>
    </source>
</evidence>
<sequence>MTEQQVRWTAEQVLALAPDEASRAAGAALGRVGPWSQTGGSASGLVWGLCTGSTPYRTAVDVEGPAYTCSCPSRKHPCKHALGLLLLWAAQGFGEPVDPVDAPDWAAEWSTGRAAQAARPAAAKGGPADGEAAKRRADRRAARIGAGVVELEQRLADVMRAGLAGRRQAGYASWEETAARMVDAQAPGLAARVRELGTIPSCGPGWPARMLEEGALLHLLNRGWLGWAGLPEPLAATVRSRVGLPGTAAEGEVVRDRWLVLAQYDSVSPDGRLTTRRTWMQGLGSGRPALVLDFGPPGRPPALALPVGLVVEAEARFRPGTAGLRADLGERSAAAAPGRAPAGVGTGAALEAYGAALREDPWLDAWPVVLGPVIPIPGELGWQLADAEGTCALPVTPVGGGSRSGLWQLAALSGGGPVTVFGECGHRGFTPLTAWHPGCPEPVALG</sequence>
<evidence type="ECO:0000259" key="3">
    <source>
        <dbReference type="PROSITE" id="PS50966"/>
    </source>
</evidence>
<dbReference type="InterPro" id="IPR007527">
    <property type="entry name" value="Znf_SWIM"/>
</dbReference>
<keyword evidence="1" id="KW-0863">Zinc-finger</keyword>
<feature type="region of interest" description="Disordered" evidence="2">
    <location>
        <begin position="115"/>
        <end position="137"/>
    </location>
</feature>
<keyword evidence="1" id="KW-0479">Metal-binding</keyword>
<accession>A0ABS8E818</accession>
<keyword evidence="1" id="KW-0862">Zinc</keyword>
<dbReference type="RefSeq" id="WP_229336885.1">
    <property type="nucleotide sequence ID" value="NZ_JAINUL010000001.1"/>
</dbReference>
<evidence type="ECO:0000313" key="4">
    <source>
        <dbReference type="EMBL" id="MCC0096434.1"/>
    </source>
</evidence>
<keyword evidence="5" id="KW-1185">Reference proteome</keyword>
<proteinExistence type="predicted"/>